<dbReference type="EMBL" id="JACEIP010000008">
    <property type="protein sequence ID" value="MBA4542674.1"/>
    <property type="molecule type" value="Genomic_DNA"/>
</dbReference>
<evidence type="ECO:0000256" key="1">
    <source>
        <dbReference type="SAM" id="Phobius"/>
    </source>
</evidence>
<reference evidence="3 4" key="1">
    <citation type="submission" date="2020-07" db="EMBL/GenBank/DDBJ databases">
        <authorList>
            <person name="Feng H."/>
        </authorList>
    </citation>
    <scope>NUCLEOTIDE SEQUENCE [LARGE SCALE GENOMIC DNA]</scope>
    <source>
        <strain evidence="4">s-11</strain>
    </source>
</reference>
<dbReference type="InterPro" id="IPR010994">
    <property type="entry name" value="RuvA_2-like"/>
</dbReference>
<dbReference type="Pfam" id="PF10531">
    <property type="entry name" value="SLBB"/>
    <property type="match status" value="1"/>
</dbReference>
<sequence length="208" mass="22722">MVQWDWTPREKIMAGAVLILLLVAVAAWVFQPSAENLPTEGLEPYQSAKAEKVEPAEKKQKNDVIVIDLKGAVSHPGLYHLESGARVYDVLEKAGGAGKDADLNQVNLAQPLSDGMVVYIPRRGEAVPEGWIASGQGNMQGTSSSDKIHINQATLEELEKLDGIGPSKAKNIFQYRQEHGPFRTIEEIANVPGIGEKTLEKFRAQIVL</sequence>
<dbReference type="AlphaFoldDB" id="A0A7W1X9S5"/>
<feature type="domain" description="Helix-hairpin-helix DNA-binding motif class 1" evidence="2">
    <location>
        <begin position="186"/>
        <end position="205"/>
    </location>
</feature>
<evidence type="ECO:0000259" key="2">
    <source>
        <dbReference type="SMART" id="SM00278"/>
    </source>
</evidence>
<keyword evidence="1" id="KW-0812">Transmembrane</keyword>
<dbReference type="SUPFAM" id="SSF47781">
    <property type="entry name" value="RuvA domain 2-like"/>
    <property type="match status" value="1"/>
</dbReference>
<keyword evidence="1" id="KW-0472">Membrane</keyword>
<dbReference type="InterPro" id="IPR004509">
    <property type="entry name" value="Competence_ComEA_HhH"/>
</dbReference>
<dbReference type="OrthoDB" id="9790239at2"/>
<dbReference type="RefSeq" id="WP_052154353.1">
    <property type="nucleotide sequence ID" value="NZ_JACEIP010000008.1"/>
</dbReference>
<dbReference type="InterPro" id="IPR003583">
    <property type="entry name" value="Hlx-hairpin-Hlx_DNA-bd_motif"/>
</dbReference>
<dbReference type="InterPro" id="IPR051675">
    <property type="entry name" value="Endo/Exo/Phosphatase_dom_1"/>
</dbReference>
<feature type="transmembrane region" description="Helical" evidence="1">
    <location>
        <begin position="12"/>
        <end position="30"/>
    </location>
</feature>
<protein>
    <submittedName>
        <fullName evidence="3">Helix-hairpin-helix domain-containing protein</fullName>
    </submittedName>
</protein>
<dbReference type="Proteomes" id="UP000530514">
    <property type="component" value="Unassembled WGS sequence"/>
</dbReference>
<proteinExistence type="predicted"/>
<dbReference type="SMART" id="SM00278">
    <property type="entry name" value="HhH1"/>
    <property type="match status" value="2"/>
</dbReference>
<keyword evidence="4" id="KW-1185">Reference proteome</keyword>
<accession>A0A7W1X9S5</accession>
<gene>
    <name evidence="3" type="ORF">H1164_07135</name>
</gene>
<dbReference type="GO" id="GO:0015628">
    <property type="term" value="P:protein secretion by the type II secretion system"/>
    <property type="evidence" value="ECO:0007669"/>
    <property type="project" value="TreeGrafter"/>
</dbReference>
<dbReference type="PANTHER" id="PTHR21180">
    <property type="entry name" value="ENDONUCLEASE/EXONUCLEASE/PHOSPHATASE FAMILY DOMAIN-CONTAINING PROTEIN 1"/>
    <property type="match status" value="1"/>
</dbReference>
<feature type="domain" description="Helix-hairpin-helix DNA-binding motif class 1" evidence="2">
    <location>
        <begin position="156"/>
        <end position="175"/>
    </location>
</feature>
<dbReference type="GO" id="GO:0006281">
    <property type="term" value="P:DNA repair"/>
    <property type="evidence" value="ECO:0007669"/>
    <property type="project" value="InterPro"/>
</dbReference>
<dbReference type="NCBIfam" id="TIGR00426">
    <property type="entry name" value="competence protein ComEA helix-hairpin-helix repeat region"/>
    <property type="match status" value="1"/>
</dbReference>
<dbReference type="PANTHER" id="PTHR21180:SF32">
    <property type="entry name" value="ENDONUCLEASE_EXONUCLEASE_PHOSPHATASE FAMILY DOMAIN-CONTAINING PROTEIN 1"/>
    <property type="match status" value="1"/>
</dbReference>
<dbReference type="Gene3D" id="1.10.150.280">
    <property type="entry name" value="AF1531-like domain"/>
    <property type="match status" value="1"/>
</dbReference>
<evidence type="ECO:0000313" key="3">
    <source>
        <dbReference type="EMBL" id="MBA4542674.1"/>
    </source>
</evidence>
<keyword evidence="1" id="KW-1133">Transmembrane helix</keyword>
<evidence type="ECO:0000313" key="4">
    <source>
        <dbReference type="Proteomes" id="UP000530514"/>
    </source>
</evidence>
<dbReference type="GO" id="GO:0015627">
    <property type="term" value="C:type II protein secretion system complex"/>
    <property type="evidence" value="ECO:0007669"/>
    <property type="project" value="TreeGrafter"/>
</dbReference>
<organism evidence="3 4">
    <name type="scientific">Thermoactinomyces daqus</name>
    <dbReference type="NCBI Taxonomy" id="1329516"/>
    <lineage>
        <taxon>Bacteria</taxon>
        <taxon>Bacillati</taxon>
        <taxon>Bacillota</taxon>
        <taxon>Bacilli</taxon>
        <taxon>Bacillales</taxon>
        <taxon>Thermoactinomycetaceae</taxon>
        <taxon>Thermoactinomyces</taxon>
    </lineage>
</organism>
<dbReference type="GO" id="GO:0003677">
    <property type="term" value="F:DNA binding"/>
    <property type="evidence" value="ECO:0007669"/>
    <property type="project" value="InterPro"/>
</dbReference>
<comment type="caution">
    <text evidence="3">The sequence shown here is derived from an EMBL/GenBank/DDBJ whole genome shotgun (WGS) entry which is preliminary data.</text>
</comment>
<dbReference type="Pfam" id="PF12836">
    <property type="entry name" value="HHH_3"/>
    <property type="match status" value="1"/>
</dbReference>
<name>A0A7W1X9S5_9BACL</name>
<dbReference type="InterPro" id="IPR019554">
    <property type="entry name" value="Soluble_ligand-bd"/>
</dbReference>